<dbReference type="InterPro" id="IPR036737">
    <property type="entry name" value="OmpA-like_sf"/>
</dbReference>
<comment type="caution">
    <text evidence="7">The sequence shown here is derived from an EMBL/GenBank/DDBJ whole genome shotgun (WGS) entry which is preliminary data.</text>
</comment>
<dbReference type="AlphaFoldDB" id="A0A411YWN8"/>
<organism evidence="7 8">
    <name type="scientific">Pseudotabrizicola alkalilacus</name>
    <dbReference type="NCBI Taxonomy" id="2305252"/>
    <lineage>
        <taxon>Bacteria</taxon>
        <taxon>Pseudomonadati</taxon>
        <taxon>Pseudomonadota</taxon>
        <taxon>Alphaproteobacteria</taxon>
        <taxon>Rhodobacterales</taxon>
        <taxon>Paracoccaceae</taxon>
        <taxon>Pseudotabrizicola</taxon>
    </lineage>
</organism>
<dbReference type="Proteomes" id="UP000284547">
    <property type="component" value="Unassembled WGS sequence"/>
</dbReference>
<evidence type="ECO:0000256" key="1">
    <source>
        <dbReference type="ARBA" id="ARBA00004442"/>
    </source>
</evidence>
<dbReference type="PRINTS" id="PR01021">
    <property type="entry name" value="OMPADOMAIN"/>
</dbReference>
<proteinExistence type="predicted"/>
<dbReference type="InterPro" id="IPR050330">
    <property type="entry name" value="Bact_OuterMem_StrucFunc"/>
</dbReference>
<evidence type="ECO:0000256" key="4">
    <source>
        <dbReference type="PROSITE-ProRule" id="PRU00473"/>
    </source>
</evidence>
<dbReference type="EMBL" id="QWEY01000019">
    <property type="protein sequence ID" value="RGP35212.1"/>
    <property type="molecule type" value="Genomic_DNA"/>
</dbReference>
<dbReference type="CDD" id="cd07185">
    <property type="entry name" value="OmpA_C-like"/>
    <property type="match status" value="1"/>
</dbReference>
<evidence type="ECO:0000256" key="2">
    <source>
        <dbReference type="ARBA" id="ARBA00023136"/>
    </source>
</evidence>
<evidence type="ECO:0000313" key="8">
    <source>
        <dbReference type="Proteomes" id="UP000284547"/>
    </source>
</evidence>
<dbReference type="PROSITE" id="PS51123">
    <property type="entry name" value="OMPA_2"/>
    <property type="match status" value="1"/>
</dbReference>
<dbReference type="OrthoDB" id="9792021at2"/>
<dbReference type="GO" id="GO:0009279">
    <property type="term" value="C:cell outer membrane"/>
    <property type="evidence" value="ECO:0007669"/>
    <property type="project" value="UniProtKB-SubCell"/>
</dbReference>
<dbReference type="InterPro" id="IPR006664">
    <property type="entry name" value="OMP_bac"/>
</dbReference>
<comment type="subcellular location">
    <subcellularLocation>
        <location evidence="1">Cell outer membrane</location>
    </subcellularLocation>
</comment>
<dbReference type="Pfam" id="PF00691">
    <property type="entry name" value="OmpA"/>
    <property type="match status" value="1"/>
</dbReference>
<protein>
    <submittedName>
        <fullName evidence="7">OmpA family protein</fullName>
    </submittedName>
</protein>
<evidence type="ECO:0000256" key="3">
    <source>
        <dbReference type="ARBA" id="ARBA00023237"/>
    </source>
</evidence>
<reference evidence="7 8" key="1">
    <citation type="submission" date="2018-08" db="EMBL/GenBank/DDBJ databases">
        <title>Flavobacterium tibetense sp. nov., isolated from a wetland YonghuCo on Tibetan Plateau.</title>
        <authorList>
            <person name="Phurbu D."/>
            <person name="Lu H."/>
            <person name="Xing P."/>
        </authorList>
    </citation>
    <scope>NUCLEOTIDE SEQUENCE [LARGE SCALE GENOMIC DNA]</scope>
    <source>
        <strain evidence="7 8">DJC</strain>
    </source>
</reference>
<dbReference type="PANTHER" id="PTHR30329">
    <property type="entry name" value="STATOR ELEMENT OF FLAGELLAR MOTOR COMPLEX"/>
    <property type="match status" value="1"/>
</dbReference>
<feature type="signal peptide" evidence="5">
    <location>
        <begin position="1"/>
        <end position="24"/>
    </location>
</feature>
<name>A0A411YWN8_9RHOB</name>
<keyword evidence="8" id="KW-1185">Reference proteome</keyword>
<keyword evidence="3" id="KW-0998">Cell outer membrane</keyword>
<dbReference type="Gene3D" id="3.30.1330.60">
    <property type="entry name" value="OmpA-like domain"/>
    <property type="match status" value="1"/>
</dbReference>
<gene>
    <name evidence="7" type="ORF">D1012_21110</name>
</gene>
<dbReference type="InterPro" id="IPR006665">
    <property type="entry name" value="OmpA-like"/>
</dbReference>
<dbReference type="RefSeq" id="WP_118156099.1">
    <property type="nucleotide sequence ID" value="NZ_QWEY01000019.1"/>
</dbReference>
<evidence type="ECO:0000256" key="5">
    <source>
        <dbReference type="SAM" id="SignalP"/>
    </source>
</evidence>
<accession>A0A411YWN8</accession>
<sequence>MTGCRTRVFALSAFFGALTLPLAAQEPLPGALTLAIEPYAGSVERDRERLTQEFGRSARIVGFDDGKVLAEPFEGRVLLMRFRNPKDRSALEIMTNYRQALEARGLTVDWHCSARTLCGNAADGGWVSRNGMNLGIGRDIEYVTGQMPYEGGTVFVSVGVERANHYVQVLQTTDMETGQVRVLDAEAMASSLEQQGRITVENIYFDFGKAELLPDSDAALAEIARLLSDRAEIGVYVVGHTDSIGGFEANITLSRARAGAVVAALESRHAVEAGRAVPAGVGPLAPVASNATDAGRALNRRVEIVLR</sequence>
<dbReference type="SUPFAM" id="SSF103088">
    <property type="entry name" value="OmpA-like"/>
    <property type="match status" value="1"/>
</dbReference>
<feature type="domain" description="OmpA-like" evidence="6">
    <location>
        <begin position="192"/>
        <end position="307"/>
    </location>
</feature>
<evidence type="ECO:0000313" key="7">
    <source>
        <dbReference type="EMBL" id="RGP35212.1"/>
    </source>
</evidence>
<keyword evidence="5" id="KW-0732">Signal</keyword>
<dbReference type="PANTHER" id="PTHR30329:SF21">
    <property type="entry name" value="LIPOPROTEIN YIAD-RELATED"/>
    <property type="match status" value="1"/>
</dbReference>
<evidence type="ECO:0000259" key="6">
    <source>
        <dbReference type="PROSITE" id="PS51123"/>
    </source>
</evidence>
<keyword evidence="2 4" id="KW-0472">Membrane</keyword>
<feature type="chain" id="PRO_5019224527" evidence="5">
    <location>
        <begin position="25"/>
        <end position="307"/>
    </location>
</feature>